<evidence type="ECO:0000313" key="1">
    <source>
        <dbReference type="EMBL" id="ETS31219.1"/>
    </source>
</evidence>
<dbReference type="InterPro" id="IPR029465">
    <property type="entry name" value="ATPgrasp_TupA"/>
</dbReference>
<keyword evidence="2" id="KW-1185">Reference proteome</keyword>
<dbReference type="Pfam" id="PF14305">
    <property type="entry name" value="ATPgrasp_TupA"/>
    <property type="match status" value="1"/>
</dbReference>
<dbReference type="Proteomes" id="UP000018957">
    <property type="component" value="Unassembled WGS sequence"/>
</dbReference>
<gene>
    <name evidence="1" type="ORF">PTE_03174</name>
</gene>
<comment type="caution">
    <text evidence="1">The sequence shown here is derived from an EMBL/GenBank/DDBJ whole genome shotgun (WGS) entry which is preliminary data.</text>
</comment>
<protein>
    <submittedName>
        <fullName evidence="1">TupA-like ATPgrasp</fullName>
    </submittedName>
</protein>
<dbReference type="SUPFAM" id="SSF56059">
    <property type="entry name" value="Glutathione synthetase ATP-binding domain-like"/>
    <property type="match status" value="1"/>
</dbReference>
<proteinExistence type="predicted"/>
<dbReference type="PATRIC" id="fig|1004151.3.peg.3270"/>
<evidence type="ECO:0000313" key="2">
    <source>
        <dbReference type="Proteomes" id="UP000018957"/>
    </source>
</evidence>
<dbReference type="OrthoDB" id="9791827at2"/>
<dbReference type="AlphaFoldDB" id="W3V849"/>
<organism evidence="1 2">
    <name type="scientific">Photorhabdus khanii NC19</name>
    <dbReference type="NCBI Taxonomy" id="1004151"/>
    <lineage>
        <taxon>Bacteria</taxon>
        <taxon>Pseudomonadati</taxon>
        <taxon>Pseudomonadota</taxon>
        <taxon>Gammaproteobacteria</taxon>
        <taxon>Enterobacterales</taxon>
        <taxon>Morganellaceae</taxon>
        <taxon>Photorhabdus</taxon>
    </lineage>
</organism>
<reference evidence="1 2" key="1">
    <citation type="submission" date="2013-11" db="EMBL/GenBank/DDBJ databases">
        <title>Elucidation of the Photorhabdus temperata genome and generation of transposon mutant library to identify motility mutants.</title>
        <authorList>
            <person name="Hurst S.G.IV."/>
            <person name="Micheals B."/>
            <person name="Abebe-Akele F."/>
            <person name="Rowedder H."/>
            <person name="Bullock H."/>
            <person name="Jackobeck R."/>
            <person name="Janicki E."/>
            <person name="Tisa L.S."/>
        </authorList>
    </citation>
    <scope>NUCLEOTIDE SEQUENCE [LARGE SCALE GENOMIC DNA]</scope>
    <source>
        <strain evidence="1 2">NC19</strain>
    </source>
</reference>
<dbReference type="RefSeq" id="WP_036848101.1">
    <property type="nucleotide sequence ID" value="NZ_AYSJ01000013.1"/>
</dbReference>
<dbReference type="EMBL" id="AYSJ01000013">
    <property type="protein sequence ID" value="ETS31219.1"/>
    <property type="molecule type" value="Genomic_DNA"/>
</dbReference>
<accession>W3V849</accession>
<sequence length="303" mass="36106">MNKYLKILRNKLFYHGCSILPKYVTKSIYKDRLQKKLDLKNPTTFNEKLQWLKLNKYKDSKLVTICADKFAVRNYIIERNCREILTPIYGIWDSPYEINWSELPKKFVMKCNHGAGYNIICKNKDQLNIEDAIKKLSLWIKEDYWRKAVELVYKYIPKKIIIEKFIETSTGSLPYDYKVFCFNGKPEFVMICTERESNKPKFYFVDKNWELLPYGIDYLNINNIDLEKPQNYEKLFYYAEILSSPFPFVRVDLYLNDGIINFGELTFIHSAGMDKELNNEKHDNIDEIIGELIKLDLNDKQPI</sequence>
<name>W3V849_9GAMM</name>